<dbReference type="EMBL" id="CAEZSK010000014">
    <property type="protein sequence ID" value="CAB4533850.1"/>
    <property type="molecule type" value="Genomic_DNA"/>
</dbReference>
<protein>
    <submittedName>
        <fullName evidence="3">Unannotated protein</fullName>
    </submittedName>
</protein>
<dbReference type="EMBL" id="CAEZUB010000093">
    <property type="protein sequence ID" value="CAB4593640.1"/>
    <property type="molecule type" value="Genomic_DNA"/>
</dbReference>
<feature type="region of interest" description="Disordered" evidence="1">
    <location>
        <begin position="1"/>
        <end position="22"/>
    </location>
</feature>
<evidence type="ECO:0000256" key="1">
    <source>
        <dbReference type="SAM" id="MobiDB-lite"/>
    </source>
</evidence>
<name>A0A6J6FZ81_9ZZZZ</name>
<reference evidence="3" key="1">
    <citation type="submission" date="2020-05" db="EMBL/GenBank/DDBJ databases">
        <authorList>
            <person name="Chiriac C."/>
            <person name="Salcher M."/>
            <person name="Ghai R."/>
            <person name="Kavagutti S V."/>
        </authorList>
    </citation>
    <scope>NUCLEOTIDE SEQUENCE</scope>
</reference>
<proteinExistence type="predicted"/>
<dbReference type="AlphaFoldDB" id="A0A6J6FZ81"/>
<sequence length="89" mass="9011">MNSTSATFAPARNASATPSPVDTDGFVVCANTWPKPPVAKTTALPSARPTPSRLPAPITCKVTPQTEPFASFIASNTSASSTTSISGSS</sequence>
<accession>A0A6J6FZ81</accession>
<gene>
    <name evidence="2" type="ORF">UFOPK1419_00199</name>
    <name evidence="3" type="ORF">UFOPK1775_00761</name>
</gene>
<evidence type="ECO:0000313" key="2">
    <source>
        <dbReference type="EMBL" id="CAB4533850.1"/>
    </source>
</evidence>
<organism evidence="3">
    <name type="scientific">freshwater metagenome</name>
    <dbReference type="NCBI Taxonomy" id="449393"/>
    <lineage>
        <taxon>unclassified sequences</taxon>
        <taxon>metagenomes</taxon>
        <taxon>ecological metagenomes</taxon>
    </lineage>
</organism>
<evidence type="ECO:0000313" key="3">
    <source>
        <dbReference type="EMBL" id="CAB4593640.1"/>
    </source>
</evidence>